<evidence type="ECO:0000256" key="1">
    <source>
        <dbReference type="ARBA" id="ARBA00007870"/>
    </source>
</evidence>
<evidence type="ECO:0000313" key="6">
    <source>
        <dbReference type="EMBL" id="QES32972.1"/>
    </source>
</evidence>
<evidence type="ECO:0000256" key="3">
    <source>
        <dbReference type="ARBA" id="ARBA00023002"/>
    </source>
</evidence>
<dbReference type="InterPro" id="IPR051402">
    <property type="entry name" value="KPR-Related"/>
</dbReference>
<dbReference type="GO" id="GO:0016491">
    <property type="term" value="F:oxidoreductase activity"/>
    <property type="evidence" value="ECO:0007669"/>
    <property type="project" value="UniProtKB-KW"/>
</dbReference>
<dbReference type="Pfam" id="PF08546">
    <property type="entry name" value="ApbA_C"/>
    <property type="match status" value="1"/>
</dbReference>
<evidence type="ECO:0000259" key="4">
    <source>
        <dbReference type="Pfam" id="PF02558"/>
    </source>
</evidence>
<dbReference type="InterPro" id="IPR036291">
    <property type="entry name" value="NAD(P)-bd_dom_sf"/>
</dbReference>
<evidence type="ECO:0000313" key="7">
    <source>
        <dbReference type="Proteomes" id="UP000322927"/>
    </source>
</evidence>
<dbReference type="PANTHER" id="PTHR21708">
    <property type="entry name" value="PROBABLE 2-DEHYDROPANTOATE 2-REDUCTASE"/>
    <property type="match status" value="1"/>
</dbReference>
<dbReference type="FunFam" id="1.10.1040.10:FF:000017">
    <property type="entry name" value="2-dehydropantoate 2-reductase"/>
    <property type="match status" value="1"/>
</dbReference>
<dbReference type="InterPro" id="IPR013328">
    <property type="entry name" value="6PGD_dom2"/>
</dbReference>
<gene>
    <name evidence="6" type="ORF">DEJ48_05775</name>
</gene>
<reference evidence="6 7" key="1">
    <citation type="submission" date="2018-05" db="EMBL/GenBank/DDBJ databases">
        <title>Streptomyces venezuelae.</title>
        <authorList>
            <person name="Kim W."/>
            <person name="Lee N."/>
            <person name="Cho B.-K."/>
        </authorList>
    </citation>
    <scope>NUCLEOTIDE SEQUENCE [LARGE SCALE GENOMIC DNA]</scope>
    <source>
        <strain evidence="6 7">ATCC 14584</strain>
    </source>
</reference>
<dbReference type="Gene3D" id="3.40.50.720">
    <property type="entry name" value="NAD(P)-binding Rossmann-like Domain"/>
    <property type="match status" value="1"/>
</dbReference>
<dbReference type="AlphaFoldDB" id="A0A5P2BR84"/>
<evidence type="ECO:0000256" key="2">
    <source>
        <dbReference type="ARBA" id="ARBA00022857"/>
    </source>
</evidence>
<dbReference type="OrthoDB" id="9796561at2"/>
<dbReference type="SUPFAM" id="SSF48179">
    <property type="entry name" value="6-phosphogluconate dehydrogenase C-terminal domain-like"/>
    <property type="match status" value="1"/>
</dbReference>
<dbReference type="NCBIfam" id="NF005089">
    <property type="entry name" value="PRK06522.1-4"/>
    <property type="match status" value="1"/>
</dbReference>
<organism evidence="6 7">
    <name type="scientific">Streptomyces venezuelae</name>
    <dbReference type="NCBI Taxonomy" id="54571"/>
    <lineage>
        <taxon>Bacteria</taxon>
        <taxon>Bacillati</taxon>
        <taxon>Actinomycetota</taxon>
        <taxon>Actinomycetes</taxon>
        <taxon>Kitasatosporales</taxon>
        <taxon>Streptomycetaceae</taxon>
        <taxon>Streptomyces</taxon>
    </lineage>
</organism>
<evidence type="ECO:0000259" key="5">
    <source>
        <dbReference type="Pfam" id="PF08546"/>
    </source>
</evidence>
<dbReference type="EMBL" id="CP029192">
    <property type="protein sequence ID" value="QES32972.1"/>
    <property type="molecule type" value="Genomic_DNA"/>
</dbReference>
<dbReference type="RefSeq" id="WP_150215054.1">
    <property type="nucleotide sequence ID" value="NZ_CP029192.1"/>
</dbReference>
<accession>A0A5P2BR84</accession>
<proteinExistence type="inferred from homology"/>
<dbReference type="GO" id="GO:0005737">
    <property type="term" value="C:cytoplasm"/>
    <property type="evidence" value="ECO:0007669"/>
    <property type="project" value="TreeGrafter"/>
</dbReference>
<dbReference type="SUPFAM" id="SSF51735">
    <property type="entry name" value="NAD(P)-binding Rossmann-fold domains"/>
    <property type="match status" value="1"/>
</dbReference>
<keyword evidence="3" id="KW-0560">Oxidoreductase</keyword>
<comment type="similarity">
    <text evidence="1">Belongs to the ketopantoate reductase family.</text>
</comment>
<feature type="domain" description="Ketopantoate reductase C-terminal" evidence="5">
    <location>
        <begin position="197"/>
        <end position="314"/>
    </location>
</feature>
<keyword evidence="2" id="KW-0521">NADP</keyword>
<dbReference type="InterPro" id="IPR013752">
    <property type="entry name" value="KPA_reductase"/>
</dbReference>
<dbReference type="InterPro" id="IPR008927">
    <property type="entry name" value="6-PGluconate_DH-like_C_sf"/>
</dbReference>
<dbReference type="Proteomes" id="UP000322927">
    <property type="component" value="Chromosome"/>
</dbReference>
<dbReference type="Gene3D" id="1.10.1040.10">
    <property type="entry name" value="N-(1-d-carboxylethyl)-l-norvaline Dehydrogenase, domain 2"/>
    <property type="match status" value="1"/>
</dbReference>
<feature type="domain" description="Ketopantoate reductase N-terminal" evidence="4">
    <location>
        <begin position="3"/>
        <end position="104"/>
    </location>
</feature>
<sequence length="323" mass="33843">MKVAVLGAGAIGAYVGAALHRAGADVHLVARGPHLAAMRQHGARVLSPRGDFTARVRATGDPAEIGPVDFVFLGLKATSYAACGPLIAPLLHGTTAVVAAQNGIPWWYFHRHGGPHDGHRVESVDPGGAVSAVLAPERAVGCVVYAATELEGPGVVRHLEGTRFSIGEPDRTRSARCAAFSEAMVAGGLKCPVEPELRGDIWIKLLGNISFNPISALARATMGEMCRHGGTRRVIEIMMTETLAVASALGCEPDISVERRLAGAERVGDHRTSTLQDLERGKPLELDVLLAAVVELADITGVPVPTLRTVHAISDLLASRTAA</sequence>
<dbReference type="Pfam" id="PF02558">
    <property type="entry name" value="ApbA"/>
    <property type="match status" value="1"/>
</dbReference>
<dbReference type="InterPro" id="IPR013332">
    <property type="entry name" value="KPR_N"/>
</dbReference>
<protein>
    <submittedName>
        <fullName evidence="6">Oxidoreductase</fullName>
    </submittedName>
</protein>
<dbReference type="FunFam" id="3.40.50.720:FF:000307">
    <property type="entry name" value="2-dehydropantoate 2-reductase"/>
    <property type="match status" value="1"/>
</dbReference>
<dbReference type="PANTHER" id="PTHR21708:SF45">
    <property type="entry name" value="2-DEHYDROPANTOATE 2-REDUCTASE"/>
    <property type="match status" value="1"/>
</dbReference>
<name>A0A5P2BR84_STRVZ</name>